<dbReference type="RefSeq" id="XP_012206093.1">
    <property type="nucleotide sequence ID" value="XM_012350703.1"/>
</dbReference>
<dbReference type="GeneID" id="24132086"/>
<dbReference type="Proteomes" id="UP000030745">
    <property type="component" value="Unassembled WGS sequence"/>
</dbReference>
<dbReference type="GO" id="GO:0016491">
    <property type="term" value="F:oxidoreductase activity"/>
    <property type="evidence" value="ECO:0007669"/>
    <property type="project" value="InterPro"/>
</dbReference>
<feature type="transmembrane region" description="Helical" evidence="5">
    <location>
        <begin position="20"/>
        <end position="42"/>
    </location>
</feature>
<keyword evidence="4 5" id="KW-0472">Membrane</keyword>
<comment type="subcellular location">
    <subcellularLocation>
        <location evidence="1">Membrane</location>
    </subcellularLocation>
</comment>
<accession>A0A067C9D0</accession>
<reference evidence="7 8" key="1">
    <citation type="journal article" date="2013" name="PLoS Genet.">
        <title>Distinctive expansion of potential virulence genes in the genome of the oomycete fish pathogen Saprolegnia parasitica.</title>
        <authorList>
            <person name="Jiang R.H."/>
            <person name="de Bruijn I."/>
            <person name="Haas B.J."/>
            <person name="Belmonte R."/>
            <person name="Lobach L."/>
            <person name="Christie J."/>
            <person name="van den Ackerveken G."/>
            <person name="Bottin A."/>
            <person name="Bulone V."/>
            <person name="Diaz-Moreno S.M."/>
            <person name="Dumas B."/>
            <person name="Fan L."/>
            <person name="Gaulin E."/>
            <person name="Govers F."/>
            <person name="Grenville-Briggs L.J."/>
            <person name="Horner N.R."/>
            <person name="Levin J.Z."/>
            <person name="Mammella M."/>
            <person name="Meijer H.J."/>
            <person name="Morris P."/>
            <person name="Nusbaum C."/>
            <person name="Oome S."/>
            <person name="Phillips A.J."/>
            <person name="van Rooyen D."/>
            <person name="Rzeszutek E."/>
            <person name="Saraiva M."/>
            <person name="Secombes C.J."/>
            <person name="Seidl M.F."/>
            <person name="Snel B."/>
            <person name="Stassen J.H."/>
            <person name="Sykes S."/>
            <person name="Tripathy S."/>
            <person name="van den Berg H."/>
            <person name="Vega-Arreguin J.C."/>
            <person name="Wawra S."/>
            <person name="Young S.K."/>
            <person name="Zeng Q."/>
            <person name="Dieguez-Uribeondo J."/>
            <person name="Russ C."/>
            <person name="Tyler B.M."/>
            <person name="van West P."/>
        </authorList>
    </citation>
    <scope>NUCLEOTIDE SEQUENCE [LARGE SCALE GENOMIC DNA]</scope>
    <source>
        <strain evidence="7 8">CBS 223.65</strain>
    </source>
</reference>
<evidence type="ECO:0000256" key="3">
    <source>
        <dbReference type="ARBA" id="ARBA00022989"/>
    </source>
</evidence>
<dbReference type="STRING" id="695850.A0A067C9D0"/>
<keyword evidence="3 5" id="KW-1133">Transmembrane helix</keyword>
<sequence length="294" mass="33353">MLPLPTCMQWANMVWLLRKIKFYVVINSFICAIAAATIWLAAQADESSLLSVLALRYLGVVVRIFSVLAWFQWISSFKDVIHGEKRSAPSPAQNRRIFARIFCIVVPTEVISASIGIYLNPPSDADYWSYLEAYVYFIPKSLVLEVIFDFFHYAAHYVCHVVPSLYKHVHKRHHLHLHPTPLSTYEQDGVDLVLTNVLPMTLAFLLGPSVSPTQLQLVLAYKTYVEIAGHSGLDIKGFSFPQMPLLSSSSICLRVHDHDLHHTHPNYNFAKRFSLWDKLFGTFKAPTTVSAAAY</sequence>
<dbReference type="InterPro" id="IPR006694">
    <property type="entry name" value="Fatty_acid_hydroxylase"/>
</dbReference>
<dbReference type="AlphaFoldDB" id="A0A067C9D0"/>
<evidence type="ECO:0000313" key="8">
    <source>
        <dbReference type="Proteomes" id="UP000030745"/>
    </source>
</evidence>
<dbReference type="InterPro" id="IPR050307">
    <property type="entry name" value="Sterol_Desaturase_Related"/>
</dbReference>
<dbReference type="KEGG" id="spar:SPRG_09949"/>
<organism evidence="7 8">
    <name type="scientific">Saprolegnia parasitica (strain CBS 223.65)</name>
    <dbReference type="NCBI Taxonomy" id="695850"/>
    <lineage>
        <taxon>Eukaryota</taxon>
        <taxon>Sar</taxon>
        <taxon>Stramenopiles</taxon>
        <taxon>Oomycota</taxon>
        <taxon>Saprolegniomycetes</taxon>
        <taxon>Saprolegniales</taxon>
        <taxon>Saprolegniaceae</taxon>
        <taxon>Saprolegnia</taxon>
    </lineage>
</organism>
<dbReference type="VEuPathDB" id="FungiDB:SPRG_09949"/>
<keyword evidence="2 5" id="KW-0812">Transmembrane</keyword>
<dbReference type="GO" id="GO:0005506">
    <property type="term" value="F:iron ion binding"/>
    <property type="evidence" value="ECO:0007669"/>
    <property type="project" value="InterPro"/>
</dbReference>
<protein>
    <recommendedName>
        <fullName evidence="6">Fatty acid hydroxylase domain-containing protein</fullName>
    </recommendedName>
</protein>
<keyword evidence="8" id="KW-1185">Reference proteome</keyword>
<dbReference type="Pfam" id="PF04116">
    <property type="entry name" value="FA_hydroxylase"/>
    <property type="match status" value="1"/>
</dbReference>
<evidence type="ECO:0000313" key="7">
    <source>
        <dbReference type="EMBL" id="KDO23141.1"/>
    </source>
</evidence>
<dbReference type="EMBL" id="KK583257">
    <property type="protein sequence ID" value="KDO23141.1"/>
    <property type="molecule type" value="Genomic_DNA"/>
</dbReference>
<gene>
    <name evidence="7" type="ORF">SPRG_09949</name>
</gene>
<evidence type="ECO:0000256" key="5">
    <source>
        <dbReference type="SAM" id="Phobius"/>
    </source>
</evidence>
<feature type="transmembrane region" description="Helical" evidence="5">
    <location>
        <begin position="54"/>
        <end position="76"/>
    </location>
</feature>
<dbReference type="OrthoDB" id="6354873at2759"/>
<dbReference type="OMA" id="DFFHFAM"/>
<feature type="domain" description="Fatty acid hydroxylase" evidence="6">
    <location>
        <begin position="143"/>
        <end position="282"/>
    </location>
</feature>
<evidence type="ECO:0000256" key="1">
    <source>
        <dbReference type="ARBA" id="ARBA00004370"/>
    </source>
</evidence>
<name>A0A067C9D0_SAPPC</name>
<dbReference type="GO" id="GO:0016020">
    <property type="term" value="C:membrane"/>
    <property type="evidence" value="ECO:0007669"/>
    <property type="project" value="UniProtKB-SubCell"/>
</dbReference>
<dbReference type="PANTHER" id="PTHR11863">
    <property type="entry name" value="STEROL DESATURASE"/>
    <property type="match status" value="1"/>
</dbReference>
<evidence type="ECO:0000256" key="4">
    <source>
        <dbReference type="ARBA" id="ARBA00023136"/>
    </source>
</evidence>
<evidence type="ECO:0000256" key="2">
    <source>
        <dbReference type="ARBA" id="ARBA00022692"/>
    </source>
</evidence>
<feature type="transmembrane region" description="Helical" evidence="5">
    <location>
        <begin position="97"/>
        <end position="119"/>
    </location>
</feature>
<dbReference type="GO" id="GO:0008610">
    <property type="term" value="P:lipid biosynthetic process"/>
    <property type="evidence" value="ECO:0007669"/>
    <property type="project" value="InterPro"/>
</dbReference>
<proteinExistence type="predicted"/>
<evidence type="ECO:0000259" key="6">
    <source>
        <dbReference type="Pfam" id="PF04116"/>
    </source>
</evidence>